<protein>
    <submittedName>
        <fullName evidence="3">MRN complex-interacting protein</fullName>
    </submittedName>
</protein>
<feature type="compositionally biased region" description="Polar residues" evidence="1">
    <location>
        <begin position="175"/>
        <end position="194"/>
    </location>
</feature>
<name>A0AA35SG98_GEOBA</name>
<feature type="region of interest" description="Disordered" evidence="1">
    <location>
        <begin position="229"/>
        <end position="279"/>
    </location>
</feature>
<dbReference type="Proteomes" id="UP001174909">
    <property type="component" value="Unassembled WGS sequence"/>
</dbReference>
<proteinExistence type="predicted"/>
<dbReference type="PANTHER" id="PTHR15863:SF2">
    <property type="entry name" value="MRN COMPLEX-INTERACTING PROTEIN"/>
    <property type="match status" value="1"/>
</dbReference>
<dbReference type="AlphaFoldDB" id="A0AA35SG98"/>
<dbReference type="GO" id="GO:0005634">
    <property type="term" value="C:nucleus"/>
    <property type="evidence" value="ECO:0007669"/>
    <property type="project" value="TreeGrafter"/>
</dbReference>
<dbReference type="InterPro" id="IPR032739">
    <property type="entry name" value="MRNIP"/>
</dbReference>
<organism evidence="3 4">
    <name type="scientific">Geodia barretti</name>
    <name type="common">Barrett's horny sponge</name>
    <dbReference type="NCBI Taxonomy" id="519541"/>
    <lineage>
        <taxon>Eukaryota</taxon>
        <taxon>Metazoa</taxon>
        <taxon>Porifera</taxon>
        <taxon>Demospongiae</taxon>
        <taxon>Heteroscleromorpha</taxon>
        <taxon>Tetractinellida</taxon>
        <taxon>Astrophorina</taxon>
        <taxon>Geodiidae</taxon>
        <taxon>Geodia</taxon>
    </lineage>
</organism>
<evidence type="ECO:0000313" key="3">
    <source>
        <dbReference type="EMBL" id="CAI8029099.1"/>
    </source>
</evidence>
<sequence>MVQVFMVLRCFSCETFQVHQVKKSSNKWLCKVCNEKQSVQKVYGQGTGADCRQHVQKLNMMRGERDMAGQQMLNHPPEDYAKTFDSEHRHSCPDSGPPEHPVLLTEKGSKWKMYTESQDSDSEEVRFSQTEVDGAGLYTTNKPEFDKTHKKIKIDLKRLGSGSSKPHPPSKVSRTRSGPNHAPSSTSVSHSQASIHPYSIASDEMDQLLSGSKSSCYFHSSSDRYRKLDDGTDINTPSLHPFSSSASESGSSKKHDEKSEPFRNSPKEKLQRLQMTPEDKMAVIREDISRFSKSSATASGSSVAASIPAVSSRWSKFMSKSEEGDEEEGESVETHMLQSRVAVARYN</sequence>
<feature type="region of interest" description="Disordered" evidence="1">
    <location>
        <begin position="83"/>
        <end position="103"/>
    </location>
</feature>
<dbReference type="InterPro" id="IPR049472">
    <property type="entry name" value="MRNIP_N"/>
</dbReference>
<dbReference type="PANTHER" id="PTHR15863">
    <property type="entry name" value="MRN COMPLEX-INTERACTING PROTEIN"/>
    <property type="match status" value="1"/>
</dbReference>
<reference evidence="3" key="1">
    <citation type="submission" date="2023-03" db="EMBL/GenBank/DDBJ databases">
        <authorList>
            <person name="Steffen K."/>
            <person name="Cardenas P."/>
        </authorList>
    </citation>
    <scope>NUCLEOTIDE SEQUENCE</scope>
</reference>
<comment type="caution">
    <text evidence="3">The sequence shown here is derived from an EMBL/GenBank/DDBJ whole genome shotgun (WGS) entry which is preliminary data.</text>
</comment>
<keyword evidence="4" id="KW-1185">Reference proteome</keyword>
<feature type="compositionally biased region" description="Basic and acidic residues" evidence="1">
    <location>
        <begin position="83"/>
        <end position="92"/>
    </location>
</feature>
<feature type="compositionally biased region" description="Basic and acidic residues" evidence="1">
    <location>
        <begin position="251"/>
        <end position="279"/>
    </location>
</feature>
<accession>A0AA35SG98</accession>
<gene>
    <name evidence="3" type="ORF">GBAR_LOCUS16551</name>
</gene>
<evidence type="ECO:0000256" key="1">
    <source>
        <dbReference type="SAM" id="MobiDB-lite"/>
    </source>
</evidence>
<dbReference type="GO" id="GO:0003682">
    <property type="term" value="F:chromatin binding"/>
    <property type="evidence" value="ECO:0007669"/>
    <property type="project" value="TreeGrafter"/>
</dbReference>
<feature type="region of interest" description="Disordered" evidence="1">
    <location>
        <begin position="155"/>
        <end position="194"/>
    </location>
</feature>
<feature type="compositionally biased region" description="Polar residues" evidence="1">
    <location>
        <begin position="233"/>
        <end position="242"/>
    </location>
</feature>
<feature type="domain" description="MRN complex-interacting protein N-terminal" evidence="2">
    <location>
        <begin position="7"/>
        <end position="114"/>
    </location>
</feature>
<evidence type="ECO:0000259" key="2">
    <source>
        <dbReference type="Pfam" id="PF15749"/>
    </source>
</evidence>
<dbReference type="GO" id="GO:0007095">
    <property type="term" value="P:mitotic G2 DNA damage checkpoint signaling"/>
    <property type="evidence" value="ECO:0007669"/>
    <property type="project" value="TreeGrafter"/>
</dbReference>
<evidence type="ECO:0000313" key="4">
    <source>
        <dbReference type="Proteomes" id="UP001174909"/>
    </source>
</evidence>
<dbReference type="EMBL" id="CASHTH010002381">
    <property type="protein sequence ID" value="CAI8029099.1"/>
    <property type="molecule type" value="Genomic_DNA"/>
</dbReference>
<dbReference type="Pfam" id="PF15749">
    <property type="entry name" value="MRNIP"/>
    <property type="match status" value="1"/>
</dbReference>